<sequence length="226" mass="25664">MGEAARKNACKILRIDKRTLRCWKRQSRIGNGLKDRRKEAADGRIPPNRLTEKKKTRIVDVCNQAEYHNSAPSQIVPRASRRKGYIPPRNRVFIGCCMKRTNSIAEVGQNPPKAVIKPKGHKGTNVPNEVWSWDITYLASAVHESFYHLYTVYDIYSRKIVGWEVRERENAEHASSLIRKASLAEGISRKGLVLHSDNDTPMKSSHHAGYFTALGCRPLIQSTLCQ</sequence>
<gene>
    <name evidence="2" type="ORF">BECKTC1821F_GA0114240_10834</name>
</gene>
<name>A0A451AAD5_9GAMM</name>
<dbReference type="EMBL" id="CAADFW010000083">
    <property type="protein sequence ID" value="VFK62994.1"/>
    <property type="molecule type" value="Genomic_DNA"/>
</dbReference>
<dbReference type="SUPFAM" id="SSF53098">
    <property type="entry name" value="Ribonuclease H-like"/>
    <property type="match status" value="1"/>
</dbReference>
<dbReference type="GO" id="GO:0003676">
    <property type="term" value="F:nucleic acid binding"/>
    <property type="evidence" value="ECO:0007669"/>
    <property type="project" value="InterPro"/>
</dbReference>
<proteinExistence type="predicted"/>
<evidence type="ECO:0000259" key="1">
    <source>
        <dbReference type="PROSITE" id="PS50994"/>
    </source>
</evidence>
<dbReference type="InterPro" id="IPR036397">
    <property type="entry name" value="RNaseH_sf"/>
</dbReference>
<organism evidence="2">
    <name type="scientific">Candidatus Kentrum sp. TC</name>
    <dbReference type="NCBI Taxonomy" id="2126339"/>
    <lineage>
        <taxon>Bacteria</taxon>
        <taxon>Pseudomonadati</taxon>
        <taxon>Pseudomonadota</taxon>
        <taxon>Gammaproteobacteria</taxon>
        <taxon>Candidatus Kentrum</taxon>
    </lineage>
</organism>
<dbReference type="InterPro" id="IPR012337">
    <property type="entry name" value="RNaseH-like_sf"/>
</dbReference>
<protein>
    <submittedName>
        <fullName evidence="2">Integrase core domain-containing protein</fullName>
    </submittedName>
</protein>
<dbReference type="Gene3D" id="3.30.420.10">
    <property type="entry name" value="Ribonuclease H-like superfamily/Ribonuclease H"/>
    <property type="match status" value="1"/>
</dbReference>
<dbReference type="PROSITE" id="PS50994">
    <property type="entry name" value="INTEGRASE"/>
    <property type="match status" value="1"/>
</dbReference>
<dbReference type="AlphaFoldDB" id="A0A451AAD5"/>
<dbReference type="PANTHER" id="PTHR46889:SF4">
    <property type="entry name" value="TRANSPOSASE INSO FOR INSERTION SEQUENCE ELEMENT IS911B-RELATED"/>
    <property type="match status" value="1"/>
</dbReference>
<evidence type="ECO:0000313" key="2">
    <source>
        <dbReference type="EMBL" id="VFK62994.1"/>
    </source>
</evidence>
<reference evidence="2" key="1">
    <citation type="submission" date="2019-02" db="EMBL/GenBank/DDBJ databases">
        <authorList>
            <person name="Gruber-Vodicka R. H."/>
            <person name="Seah K. B. B."/>
        </authorList>
    </citation>
    <scope>NUCLEOTIDE SEQUENCE</scope>
    <source>
        <strain evidence="2">BECK_BZ126</strain>
    </source>
</reference>
<dbReference type="InterPro" id="IPR001584">
    <property type="entry name" value="Integrase_cat-core"/>
</dbReference>
<feature type="domain" description="Integrase catalytic" evidence="1">
    <location>
        <begin position="123"/>
        <end position="226"/>
    </location>
</feature>
<dbReference type="InterPro" id="IPR050900">
    <property type="entry name" value="Transposase_IS3/IS150/IS904"/>
</dbReference>
<dbReference type="Pfam" id="PF00665">
    <property type="entry name" value="rve"/>
    <property type="match status" value="1"/>
</dbReference>
<dbReference type="GO" id="GO:0015074">
    <property type="term" value="P:DNA integration"/>
    <property type="evidence" value="ECO:0007669"/>
    <property type="project" value="InterPro"/>
</dbReference>
<accession>A0A451AAD5</accession>
<dbReference type="PANTHER" id="PTHR46889">
    <property type="entry name" value="TRANSPOSASE INSF FOR INSERTION SEQUENCE IS3B-RELATED"/>
    <property type="match status" value="1"/>
</dbReference>